<sequence length="114" mass="12996">MRSSESGGARKGASSLIPARSSWRRGSGFGARRDGVWVCGSGGWRRWGWWVHVHRFRVFIGSGSVWTGARFGLDGEGEGEGWRVGEWAVVVWCWCWCGMLLAACLWIEMWRSWW</sequence>
<evidence type="ECO:0000313" key="4">
    <source>
        <dbReference type="Proteomes" id="UP000799444"/>
    </source>
</evidence>
<reference evidence="3" key="1">
    <citation type="journal article" date="2020" name="Stud. Mycol.">
        <title>101 Dothideomycetes genomes: a test case for predicting lifestyles and emergence of pathogens.</title>
        <authorList>
            <person name="Haridas S."/>
            <person name="Albert R."/>
            <person name="Binder M."/>
            <person name="Bloem J."/>
            <person name="Labutti K."/>
            <person name="Salamov A."/>
            <person name="Andreopoulos B."/>
            <person name="Baker S."/>
            <person name="Barry K."/>
            <person name="Bills G."/>
            <person name="Bluhm B."/>
            <person name="Cannon C."/>
            <person name="Castanera R."/>
            <person name="Culley D."/>
            <person name="Daum C."/>
            <person name="Ezra D."/>
            <person name="Gonzalez J."/>
            <person name="Henrissat B."/>
            <person name="Kuo A."/>
            <person name="Liang C."/>
            <person name="Lipzen A."/>
            <person name="Lutzoni F."/>
            <person name="Magnuson J."/>
            <person name="Mondo S."/>
            <person name="Nolan M."/>
            <person name="Ohm R."/>
            <person name="Pangilinan J."/>
            <person name="Park H.-J."/>
            <person name="Ramirez L."/>
            <person name="Alfaro M."/>
            <person name="Sun H."/>
            <person name="Tritt A."/>
            <person name="Yoshinaga Y."/>
            <person name="Zwiers L.-H."/>
            <person name="Turgeon B."/>
            <person name="Goodwin S."/>
            <person name="Spatafora J."/>
            <person name="Crous P."/>
            <person name="Grigoriev I."/>
        </authorList>
    </citation>
    <scope>NUCLEOTIDE SEQUENCE</scope>
    <source>
        <strain evidence="3">CBS 125425</strain>
    </source>
</reference>
<protein>
    <submittedName>
        <fullName evidence="3">Uncharacterized protein</fullName>
    </submittedName>
</protein>
<evidence type="ECO:0000313" key="3">
    <source>
        <dbReference type="EMBL" id="KAF2728314.1"/>
    </source>
</evidence>
<comment type="caution">
    <text evidence="3">The sequence shown here is derived from an EMBL/GenBank/DDBJ whole genome shotgun (WGS) entry which is preliminary data.</text>
</comment>
<dbReference type="AlphaFoldDB" id="A0A9P4QNR7"/>
<feature type="transmembrane region" description="Helical" evidence="2">
    <location>
        <begin position="87"/>
        <end position="107"/>
    </location>
</feature>
<evidence type="ECO:0000256" key="2">
    <source>
        <dbReference type="SAM" id="Phobius"/>
    </source>
</evidence>
<accession>A0A9P4QNR7</accession>
<evidence type="ECO:0000256" key="1">
    <source>
        <dbReference type="SAM" id="MobiDB-lite"/>
    </source>
</evidence>
<gene>
    <name evidence="3" type="ORF">EJ04DRAFT_101799</name>
</gene>
<keyword evidence="2" id="KW-0812">Transmembrane</keyword>
<proteinExistence type="predicted"/>
<keyword evidence="2" id="KW-1133">Transmembrane helix</keyword>
<dbReference type="Proteomes" id="UP000799444">
    <property type="component" value="Unassembled WGS sequence"/>
</dbReference>
<keyword evidence="4" id="KW-1185">Reference proteome</keyword>
<keyword evidence="2" id="KW-0472">Membrane</keyword>
<dbReference type="EMBL" id="ML996285">
    <property type="protein sequence ID" value="KAF2728314.1"/>
    <property type="molecule type" value="Genomic_DNA"/>
</dbReference>
<feature type="region of interest" description="Disordered" evidence="1">
    <location>
        <begin position="1"/>
        <end position="29"/>
    </location>
</feature>
<organism evidence="3 4">
    <name type="scientific">Polyplosphaeria fusca</name>
    <dbReference type="NCBI Taxonomy" id="682080"/>
    <lineage>
        <taxon>Eukaryota</taxon>
        <taxon>Fungi</taxon>
        <taxon>Dikarya</taxon>
        <taxon>Ascomycota</taxon>
        <taxon>Pezizomycotina</taxon>
        <taxon>Dothideomycetes</taxon>
        <taxon>Pleosporomycetidae</taxon>
        <taxon>Pleosporales</taxon>
        <taxon>Tetraplosphaeriaceae</taxon>
        <taxon>Polyplosphaeria</taxon>
    </lineage>
</organism>
<name>A0A9P4QNR7_9PLEO</name>